<dbReference type="InterPro" id="IPR036034">
    <property type="entry name" value="PDZ_sf"/>
</dbReference>
<evidence type="ECO:0000256" key="1">
    <source>
        <dbReference type="ARBA" id="ARBA00001947"/>
    </source>
</evidence>
<feature type="domain" description="PDZ" evidence="12">
    <location>
        <begin position="198"/>
        <end position="255"/>
    </location>
</feature>
<evidence type="ECO:0000256" key="6">
    <source>
        <dbReference type="ARBA" id="ARBA00022801"/>
    </source>
</evidence>
<keyword evidence="5 11" id="KW-0812">Transmembrane</keyword>
<dbReference type="SUPFAM" id="SSF50156">
    <property type="entry name" value="PDZ domain-like"/>
    <property type="match status" value="2"/>
</dbReference>
<dbReference type="EMBL" id="BAABFC010000009">
    <property type="protein sequence ID" value="GAA4497041.1"/>
    <property type="molecule type" value="Genomic_DNA"/>
</dbReference>
<keyword evidence="9 11" id="KW-0482">Metalloprotease</keyword>
<evidence type="ECO:0000313" key="14">
    <source>
        <dbReference type="Proteomes" id="UP001501321"/>
    </source>
</evidence>
<dbReference type="EC" id="3.4.24.-" evidence="11"/>
<keyword evidence="4 13" id="KW-0645">Protease</keyword>
<dbReference type="PROSITE" id="PS50106">
    <property type="entry name" value="PDZ"/>
    <property type="match status" value="1"/>
</dbReference>
<proteinExistence type="inferred from homology"/>
<dbReference type="InterPro" id="IPR001478">
    <property type="entry name" value="PDZ"/>
</dbReference>
<dbReference type="PANTHER" id="PTHR42837:SF2">
    <property type="entry name" value="MEMBRANE METALLOPROTEASE ARASP2, CHLOROPLASTIC-RELATED"/>
    <property type="match status" value="1"/>
</dbReference>
<feature type="transmembrane region" description="Helical" evidence="11">
    <location>
        <begin position="425"/>
        <end position="443"/>
    </location>
</feature>
<evidence type="ECO:0000256" key="8">
    <source>
        <dbReference type="ARBA" id="ARBA00022989"/>
    </source>
</evidence>
<evidence type="ECO:0000256" key="3">
    <source>
        <dbReference type="ARBA" id="ARBA00007931"/>
    </source>
</evidence>
<evidence type="ECO:0000313" key="13">
    <source>
        <dbReference type="EMBL" id="GAA4497041.1"/>
    </source>
</evidence>
<dbReference type="GO" id="GO:0008233">
    <property type="term" value="F:peptidase activity"/>
    <property type="evidence" value="ECO:0007669"/>
    <property type="project" value="UniProtKB-KW"/>
</dbReference>
<dbReference type="GO" id="GO:0006508">
    <property type="term" value="P:proteolysis"/>
    <property type="evidence" value="ECO:0007669"/>
    <property type="project" value="UniProtKB-KW"/>
</dbReference>
<dbReference type="InterPro" id="IPR004387">
    <property type="entry name" value="Pept_M50_Zn"/>
</dbReference>
<feature type="transmembrane region" description="Helical" evidence="11">
    <location>
        <begin position="98"/>
        <end position="122"/>
    </location>
</feature>
<comment type="caution">
    <text evidence="13">The sequence shown here is derived from an EMBL/GenBank/DDBJ whole genome shotgun (WGS) entry which is preliminary data.</text>
</comment>
<dbReference type="InterPro" id="IPR041489">
    <property type="entry name" value="PDZ_6"/>
</dbReference>
<protein>
    <recommendedName>
        <fullName evidence="11">Zinc metalloprotease</fullName>
        <ecNumber evidence="11">3.4.24.-</ecNumber>
    </recommendedName>
</protein>
<dbReference type="CDD" id="cd23082">
    <property type="entry name" value="cpPDZ1_EcRseP-like"/>
    <property type="match status" value="1"/>
</dbReference>
<sequence>MTAVLWNLASFVVALAILIAVHEWGHFYVARLCGVRVLRFSLGFGRVLWSRTDKYGTEFSLSLIPLGGYVKMLDGRVAPLAPGDEAAAFDHKSVAKRFAIVAAGPLANFGFALFAFWLMFLIGVPAVHPVVEAVAPQSIAAQAGLQPQMEILQVDGRPTADWESVAYGLVRRIGDHETVLTVRTPQGDEQTVTLPLDNWQFDPEKESPILSLGIAPLGPKLTLTLAQVVPGSPGEQAGLQAGDTLLTLDGQPITDWVFLVNRVQDSPDTPLTLTFRRDGQEQQTVLTPVLKEEGKRMFGFAGLAPSVEPVPEQYRFELRYGPFKAVAEALDKTGNMISLTVAMLGKLLTGILSLDNLSGPISIAKGAGSSAEFGLVYFLGFLALVSVNLGIINLFPLPILDGGHLLFYLVEAVTGRPVPEKFQEYAFKFGAAILVCLMAIALFNDFARL</sequence>
<gene>
    <name evidence="13" type="primary">rseP</name>
    <name evidence="13" type="ORF">GCM10023095_12990</name>
</gene>
<keyword evidence="7 11" id="KW-0862">Zinc</keyword>
<feature type="transmembrane region" description="Helical" evidence="11">
    <location>
        <begin position="6"/>
        <end position="29"/>
    </location>
</feature>
<name>A0ABP8Q3Q4_9GAMM</name>
<evidence type="ECO:0000256" key="11">
    <source>
        <dbReference type="RuleBase" id="RU362031"/>
    </source>
</evidence>
<dbReference type="NCBIfam" id="NF008046">
    <property type="entry name" value="PRK10779.1"/>
    <property type="match status" value="1"/>
</dbReference>
<dbReference type="SMART" id="SM00228">
    <property type="entry name" value="PDZ"/>
    <property type="match status" value="2"/>
</dbReference>
<comment type="cofactor">
    <cofactor evidence="1 11">
        <name>Zn(2+)</name>
        <dbReference type="ChEBI" id="CHEBI:29105"/>
    </cofactor>
</comment>
<keyword evidence="14" id="KW-1185">Reference proteome</keyword>
<evidence type="ECO:0000256" key="5">
    <source>
        <dbReference type="ARBA" id="ARBA00022692"/>
    </source>
</evidence>
<evidence type="ECO:0000256" key="7">
    <source>
        <dbReference type="ARBA" id="ARBA00022833"/>
    </source>
</evidence>
<organism evidence="13 14">
    <name type="scientific">Pseudaeromonas paramecii</name>
    <dbReference type="NCBI Taxonomy" id="2138166"/>
    <lineage>
        <taxon>Bacteria</taxon>
        <taxon>Pseudomonadati</taxon>
        <taxon>Pseudomonadota</taxon>
        <taxon>Gammaproteobacteria</taxon>
        <taxon>Aeromonadales</taxon>
        <taxon>Aeromonadaceae</taxon>
        <taxon>Pseudaeromonas</taxon>
    </lineage>
</organism>
<feature type="transmembrane region" description="Helical" evidence="11">
    <location>
        <begin position="375"/>
        <end position="399"/>
    </location>
</feature>
<comment type="similarity">
    <text evidence="3 11">Belongs to the peptidase M50B family.</text>
</comment>
<dbReference type="PANTHER" id="PTHR42837">
    <property type="entry name" value="REGULATOR OF SIGMA-E PROTEASE RSEP"/>
    <property type="match status" value="1"/>
</dbReference>
<dbReference type="RefSeq" id="WP_345011234.1">
    <property type="nucleotide sequence ID" value="NZ_BAABFC010000009.1"/>
</dbReference>
<evidence type="ECO:0000259" key="12">
    <source>
        <dbReference type="PROSITE" id="PS50106"/>
    </source>
</evidence>
<comment type="subcellular location">
    <subcellularLocation>
        <location evidence="2">Membrane</location>
        <topology evidence="2">Multi-pass membrane protein</topology>
    </subcellularLocation>
</comment>
<keyword evidence="10 11" id="KW-0472">Membrane</keyword>
<keyword evidence="11" id="KW-0479">Metal-binding</keyword>
<evidence type="ECO:0000256" key="4">
    <source>
        <dbReference type="ARBA" id="ARBA00022670"/>
    </source>
</evidence>
<accession>A0ABP8Q3Q4</accession>
<dbReference type="Proteomes" id="UP001501321">
    <property type="component" value="Unassembled WGS sequence"/>
</dbReference>
<dbReference type="Gene3D" id="2.30.42.10">
    <property type="match status" value="2"/>
</dbReference>
<keyword evidence="6 11" id="KW-0378">Hydrolase</keyword>
<keyword evidence="8 11" id="KW-1133">Transmembrane helix</keyword>
<dbReference type="Pfam" id="PF17820">
    <property type="entry name" value="PDZ_6"/>
    <property type="match status" value="1"/>
</dbReference>
<dbReference type="CDD" id="cd06163">
    <property type="entry name" value="S2P-M50_PDZ_RseP-like"/>
    <property type="match status" value="2"/>
</dbReference>
<reference evidence="14" key="1">
    <citation type="journal article" date="2019" name="Int. J. Syst. Evol. Microbiol.">
        <title>The Global Catalogue of Microorganisms (GCM) 10K type strain sequencing project: providing services to taxonomists for standard genome sequencing and annotation.</title>
        <authorList>
            <consortium name="The Broad Institute Genomics Platform"/>
            <consortium name="The Broad Institute Genome Sequencing Center for Infectious Disease"/>
            <person name="Wu L."/>
            <person name="Ma J."/>
        </authorList>
    </citation>
    <scope>NUCLEOTIDE SEQUENCE [LARGE SCALE GENOMIC DNA]</scope>
    <source>
        <strain evidence="14">JCM 32226</strain>
    </source>
</reference>
<dbReference type="InterPro" id="IPR008915">
    <property type="entry name" value="Peptidase_M50"/>
</dbReference>
<evidence type="ECO:0000256" key="2">
    <source>
        <dbReference type="ARBA" id="ARBA00004141"/>
    </source>
</evidence>
<evidence type="ECO:0000256" key="9">
    <source>
        <dbReference type="ARBA" id="ARBA00023049"/>
    </source>
</evidence>
<evidence type="ECO:0000256" key="10">
    <source>
        <dbReference type="ARBA" id="ARBA00023136"/>
    </source>
</evidence>
<dbReference type="NCBIfam" id="TIGR00054">
    <property type="entry name" value="RIP metalloprotease RseP"/>
    <property type="match status" value="1"/>
</dbReference>
<dbReference type="Pfam" id="PF02163">
    <property type="entry name" value="Peptidase_M50"/>
    <property type="match status" value="1"/>
</dbReference>